<dbReference type="AlphaFoldDB" id="A0ABD3M7B3"/>
<gene>
    <name evidence="1" type="ORF">ACHAWU_000593</name>
</gene>
<name>A0ABD3M7B3_9STRA</name>
<sequence>MISRVEWLQRVVGIKGGRFRQTGISGGNIIVGTVLGIISGKYIFEEPLQHYWAQKRAEEAQAAAGAGTAGGVASTLDTNGQTRKS</sequence>
<comment type="caution">
    <text evidence="1">The sequence shown here is derived from an EMBL/GenBank/DDBJ whole genome shotgun (WGS) entry which is preliminary data.</text>
</comment>
<evidence type="ECO:0000313" key="2">
    <source>
        <dbReference type="Proteomes" id="UP001530293"/>
    </source>
</evidence>
<evidence type="ECO:0000313" key="1">
    <source>
        <dbReference type="EMBL" id="KAL3759970.1"/>
    </source>
</evidence>
<dbReference type="EMBL" id="JALLBG020000195">
    <property type="protein sequence ID" value="KAL3759970.1"/>
    <property type="molecule type" value="Genomic_DNA"/>
</dbReference>
<organism evidence="1 2">
    <name type="scientific">Discostella pseudostelligera</name>
    <dbReference type="NCBI Taxonomy" id="259834"/>
    <lineage>
        <taxon>Eukaryota</taxon>
        <taxon>Sar</taxon>
        <taxon>Stramenopiles</taxon>
        <taxon>Ochrophyta</taxon>
        <taxon>Bacillariophyta</taxon>
        <taxon>Coscinodiscophyceae</taxon>
        <taxon>Thalassiosirophycidae</taxon>
        <taxon>Stephanodiscales</taxon>
        <taxon>Stephanodiscaceae</taxon>
        <taxon>Discostella</taxon>
    </lineage>
</organism>
<reference evidence="1 2" key="1">
    <citation type="submission" date="2024-10" db="EMBL/GenBank/DDBJ databases">
        <title>Updated reference genomes for cyclostephanoid diatoms.</title>
        <authorList>
            <person name="Roberts W.R."/>
            <person name="Alverson A.J."/>
        </authorList>
    </citation>
    <scope>NUCLEOTIDE SEQUENCE [LARGE SCALE GENOMIC DNA]</scope>
    <source>
        <strain evidence="1 2">AJA232-27</strain>
    </source>
</reference>
<accession>A0ABD3M7B3</accession>
<protein>
    <submittedName>
        <fullName evidence="1">Uncharacterized protein</fullName>
    </submittedName>
</protein>
<keyword evidence="2" id="KW-1185">Reference proteome</keyword>
<dbReference type="InterPro" id="IPR057394">
    <property type="entry name" value="PIGBOS1"/>
</dbReference>
<proteinExistence type="predicted"/>
<dbReference type="Pfam" id="PF23670">
    <property type="entry name" value="PIGBOS1"/>
    <property type="match status" value="1"/>
</dbReference>
<dbReference type="Proteomes" id="UP001530293">
    <property type="component" value="Unassembled WGS sequence"/>
</dbReference>